<dbReference type="EMBL" id="CP063982">
    <property type="protein sequence ID" value="UOD49985.1"/>
    <property type="molecule type" value="Genomic_DNA"/>
</dbReference>
<keyword evidence="6" id="KW-1185">Reference proteome</keyword>
<keyword evidence="2" id="KW-0560">Oxidoreductase</keyword>
<organism evidence="5 6">
    <name type="scientific">Orrella daihaiensis</name>
    <dbReference type="NCBI Taxonomy" id="2782176"/>
    <lineage>
        <taxon>Bacteria</taxon>
        <taxon>Pseudomonadati</taxon>
        <taxon>Pseudomonadota</taxon>
        <taxon>Betaproteobacteria</taxon>
        <taxon>Burkholderiales</taxon>
        <taxon>Alcaligenaceae</taxon>
        <taxon>Orrella</taxon>
    </lineage>
</organism>
<feature type="domain" description="TauD/TfdA-like" evidence="4">
    <location>
        <begin position="30"/>
        <end position="279"/>
    </location>
</feature>
<evidence type="ECO:0000256" key="1">
    <source>
        <dbReference type="ARBA" id="ARBA00001954"/>
    </source>
</evidence>
<evidence type="ECO:0000313" key="6">
    <source>
        <dbReference type="Proteomes" id="UP000831607"/>
    </source>
</evidence>
<dbReference type="RefSeq" id="WP_243478379.1">
    <property type="nucleotide sequence ID" value="NZ_CP063982.1"/>
</dbReference>
<name>A0ABY4AKQ0_9BURK</name>
<reference evidence="5 6" key="1">
    <citation type="submission" date="2020-11" db="EMBL/GenBank/DDBJ databases">
        <title>Algicoccus daihaiensis sp.nov., isolated from Daihai Lake in Inner Mongolia.</title>
        <authorList>
            <person name="Kai J."/>
        </authorList>
    </citation>
    <scope>NUCLEOTIDE SEQUENCE [LARGE SCALE GENOMIC DNA]</scope>
    <source>
        <strain evidence="6">f23</strain>
    </source>
</reference>
<gene>
    <name evidence="5" type="ORF">DHf2319_11170</name>
</gene>
<dbReference type="Gene3D" id="3.60.130.10">
    <property type="entry name" value="Clavaminate synthase-like"/>
    <property type="match status" value="1"/>
</dbReference>
<dbReference type="GO" id="GO:0051213">
    <property type="term" value="F:dioxygenase activity"/>
    <property type="evidence" value="ECO:0007669"/>
    <property type="project" value="UniProtKB-KW"/>
</dbReference>
<dbReference type="InterPro" id="IPR003819">
    <property type="entry name" value="TauD/TfdA-like"/>
</dbReference>
<protein>
    <submittedName>
        <fullName evidence="5">TauD/TfdA family dioxygenase</fullName>
    </submittedName>
</protein>
<dbReference type="PANTHER" id="PTHR10696">
    <property type="entry name" value="GAMMA-BUTYROBETAINE HYDROXYLASE-RELATED"/>
    <property type="match status" value="1"/>
</dbReference>
<dbReference type="InterPro" id="IPR042098">
    <property type="entry name" value="TauD-like_sf"/>
</dbReference>
<evidence type="ECO:0000256" key="2">
    <source>
        <dbReference type="ARBA" id="ARBA00023002"/>
    </source>
</evidence>
<dbReference type="SUPFAM" id="SSF51197">
    <property type="entry name" value="Clavaminate synthase-like"/>
    <property type="match status" value="1"/>
</dbReference>
<keyword evidence="3" id="KW-0045">Antibiotic biosynthesis</keyword>
<evidence type="ECO:0000256" key="3">
    <source>
        <dbReference type="ARBA" id="ARBA00023194"/>
    </source>
</evidence>
<dbReference type="Proteomes" id="UP000831607">
    <property type="component" value="Chromosome"/>
</dbReference>
<comment type="cofactor">
    <cofactor evidence="1">
        <name>Fe(2+)</name>
        <dbReference type="ChEBI" id="CHEBI:29033"/>
    </cofactor>
</comment>
<proteinExistence type="predicted"/>
<keyword evidence="5" id="KW-0223">Dioxygenase</keyword>
<accession>A0ABY4AKQ0</accession>
<evidence type="ECO:0000259" key="4">
    <source>
        <dbReference type="Pfam" id="PF02668"/>
    </source>
</evidence>
<evidence type="ECO:0000313" key="5">
    <source>
        <dbReference type="EMBL" id="UOD49985.1"/>
    </source>
</evidence>
<dbReference type="PANTHER" id="PTHR10696:SF56">
    <property type="entry name" value="TAUD_TFDA-LIKE DOMAIN-CONTAINING PROTEIN"/>
    <property type="match status" value="1"/>
</dbReference>
<dbReference type="InterPro" id="IPR050411">
    <property type="entry name" value="AlphaKG_dependent_hydroxylases"/>
</dbReference>
<sequence length="333" mass="38157">MTELERTGLLHGLRSFKASQIALEDATGEDFEFKNIDGLIRDVNEQLMRRFGLVVLKNFPNEGLFEDDIKAMYWGFVNHLGVLRPQGKNSALMNHVKNMGGVYRAAGGRGYNTNAELDFHVDFADYVGLLCIQDAKSGGISRICSSRTIFSDLYEQMPELAQALMEPLYYSRQDEQASDELPYYRTPVVAIEQGWFSCRFTRNHIRYASRHEGATAPTELQDKAMDWIDAAAQSNEYTFEMRLEPGDLQILNNHVCLHSRTAYEDYEEPERKRSLLRAWIAIPNGQPLSPEMKHAFHDHRAGAVRGGIKGQMFDERKLSYTRRAAKFHKMLFD</sequence>
<dbReference type="Pfam" id="PF02668">
    <property type="entry name" value="TauD"/>
    <property type="match status" value="1"/>
</dbReference>